<dbReference type="AlphaFoldDB" id="A0A2M3ZNV4"/>
<reference evidence="2" key="1">
    <citation type="submission" date="2018-01" db="EMBL/GenBank/DDBJ databases">
        <title>An insight into the sialome of Amazonian anophelines.</title>
        <authorList>
            <person name="Ribeiro J.M."/>
            <person name="Scarpassa V."/>
            <person name="Calvo E."/>
        </authorList>
    </citation>
    <scope>NUCLEOTIDE SEQUENCE</scope>
    <source>
        <tissue evidence="2">Salivary glands</tissue>
    </source>
</reference>
<dbReference type="EMBL" id="GGFM01009465">
    <property type="protein sequence ID" value="MBW30216.1"/>
    <property type="molecule type" value="Transcribed_RNA"/>
</dbReference>
<sequence length="124" mass="14341">MASRGASRRHAGHSVALVSVICPTSAARCVTKKDQFSVRDTSTVRSAVAMDICGRATVICASVRYHRSMVRSYHHRRRLPLQPRSYQTTNRPRRRRRTTTTSTRRCMRGRKWRSVVALHLRQHR</sequence>
<proteinExistence type="predicted"/>
<evidence type="ECO:0000256" key="1">
    <source>
        <dbReference type="SAM" id="MobiDB-lite"/>
    </source>
</evidence>
<organism evidence="2">
    <name type="scientific">Anopheles braziliensis</name>
    <dbReference type="NCBI Taxonomy" id="58242"/>
    <lineage>
        <taxon>Eukaryota</taxon>
        <taxon>Metazoa</taxon>
        <taxon>Ecdysozoa</taxon>
        <taxon>Arthropoda</taxon>
        <taxon>Hexapoda</taxon>
        <taxon>Insecta</taxon>
        <taxon>Pterygota</taxon>
        <taxon>Neoptera</taxon>
        <taxon>Endopterygota</taxon>
        <taxon>Diptera</taxon>
        <taxon>Nematocera</taxon>
        <taxon>Culicoidea</taxon>
        <taxon>Culicidae</taxon>
        <taxon>Anophelinae</taxon>
        <taxon>Anopheles</taxon>
    </lineage>
</organism>
<feature type="region of interest" description="Disordered" evidence="1">
    <location>
        <begin position="80"/>
        <end position="104"/>
    </location>
</feature>
<evidence type="ECO:0000313" key="2">
    <source>
        <dbReference type="EMBL" id="MBW30216.1"/>
    </source>
</evidence>
<accession>A0A2M3ZNV4</accession>
<name>A0A2M3ZNV4_9DIPT</name>
<protein>
    <submittedName>
        <fullName evidence="2">Putative secreted peptide</fullName>
    </submittedName>
</protein>